<accession>A0ABD0LFI5</accession>
<evidence type="ECO:0000313" key="2">
    <source>
        <dbReference type="Proteomes" id="UP001519460"/>
    </source>
</evidence>
<protein>
    <submittedName>
        <fullName evidence="1">Uncharacterized protein</fullName>
    </submittedName>
</protein>
<keyword evidence="2" id="KW-1185">Reference proteome</keyword>
<sequence length="117" mass="12960">MCCLYCYQLVCGNTLSVVCLGVHTVKTTPNQFGIRASACYNNNVSPRPFVSITEQPSVQARRKTRTVSDCKPPAAVASVSINSTLSNITLTRQQGYYKHHNSCDVLLKFNTYTDTTF</sequence>
<proteinExistence type="predicted"/>
<dbReference type="Proteomes" id="UP001519460">
    <property type="component" value="Unassembled WGS sequence"/>
</dbReference>
<dbReference type="AlphaFoldDB" id="A0ABD0LFI5"/>
<comment type="caution">
    <text evidence="1">The sequence shown here is derived from an EMBL/GenBank/DDBJ whole genome shotgun (WGS) entry which is preliminary data.</text>
</comment>
<evidence type="ECO:0000313" key="1">
    <source>
        <dbReference type="EMBL" id="KAK7497883.1"/>
    </source>
</evidence>
<reference evidence="1 2" key="1">
    <citation type="journal article" date="2023" name="Sci. Data">
        <title>Genome assembly of the Korean intertidal mud-creeper Batillaria attramentaria.</title>
        <authorList>
            <person name="Patra A.K."/>
            <person name="Ho P.T."/>
            <person name="Jun S."/>
            <person name="Lee S.J."/>
            <person name="Kim Y."/>
            <person name="Won Y.J."/>
        </authorList>
    </citation>
    <scope>NUCLEOTIDE SEQUENCE [LARGE SCALE GENOMIC DNA]</scope>
    <source>
        <strain evidence="1">Wonlab-2016</strain>
    </source>
</reference>
<name>A0ABD0LFI5_9CAEN</name>
<gene>
    <name evidence="1" type="ORF">BaRGS_00010754</name>
</gene>
<dbReference type="EMBL" id="JACVVK020000054">
    <property type="protein sequence ID" value="KAK7497883.1"/>
    <property type="molecule type" value="Genomic_DNA"/>
</dbReference>
<organism evidence="1 2">
    <name type="scientific">Batillaria attramentaria</name>
    <dbReference type="NCBI Taxonomy" id="370345"/>
    <lineage>
        <taxon>Eukaryota</taxon>
        <taxon>Metazoa</taxon>
        <taxon>Spiralia</taxon>
        <taxon>Lophotrochozoa</taxon>
        <taxon>Mollusca</taxon>
        <taxon>Gastropoda</taxon>
        <taxon>Caenogastropoda</taxon>
        <taxon>Sorbeoconcha</taxon>
        <taxon>Cerithioidea</taxon>
        <taxon>Batillariidae</taxon>
        <taxon>Batillaria</taxon>
    </lineage>
</organism>